<reference evidence="3 4" key="1">
    <citation type="journal article" date="2011" name="J. Bacteriol.">
        <title>Genome sequence of Halobiforma lacisalsi AJ5, an extremely halophilic archaeon which harbors a bop gene.</title>
        <authorList>
            <person name="Jiang X."/>
            <person name="Wang S."/>
            <person name="Cheng H."/>
            <person name="Huo Y."/>
            <person name="Zhang X."/>
            <person name="Zhu X."/>
            <person name="Han X."/>
            <person name="Ni P."/>
            <person name="Wu M."/>
        </authorList>
    </citation>
    <scope>NUCLEOTIDE SEQUENCE [LARGE SCALE GENOMIC DNA]</scope>
    <source>
        <strain evidence="3 4">AJ5</strain>
    </source>
</reference>
<evidence type="ECO:0000313" key="4">
    <source>
        <dbReference type="Proteomes" id="UP000186547"/>
    </source>
</evidence>
<evidence type="ECO:0000313" key="3">
    <source>
        <dbReference type="EMBL" id="APW99613.1"/>
    </source>
</evidence>
<dbReference type="EMBL" id="CP019285">
    <property type="protein sequence ID" value="APW99613.1"/>
    <property type="molecule type" value="Genomic_DNA"/>
</dbReference>
<name>A0A1P8LUY3_NATLA</name>
<protein>
    <submittedName>
        <fullName evidence="3">Zinc ribbon domain-containing protein</fullName>
    </submittedName>
</protein>
<keyword evidence="1" id="KW-1133">Transmembrane helix</keyword>
<dbReference type="KEGG" id="hlc:CHINAEXTREME18370"/>
<organism evidence="3 4">
    <name type="scientific">Natronobacterium lacisalsi AJ5</name>
    <dbReference type="NCBI Taxonomy" id="358396"/>
    <lineage>
        <taxon>Archaea</taxon>
        <taxon>Methanobacteriati</taxon>
        <taxon>Methanobacteriota</taxon>
        <taxon>Stenosarchaea group</taxon>
        <taxon>Halobacteria</taxon>
        <taxon>Halobacteriales</taxon>
        <taxon>Natrialbaceae</taxon>
        <taxon>Natronobacterium</taxon>
    </lineage>
</organism>
<evidence type="ECO:0000259" key="2">
    <source>
        <dbReference type="Pfam" id="PF24460"/>
    </source>
</evidence>
<dbReference type="InterPro" id="IPR055997">
    <property type="entry name" value="DUF7575"/>
</dbReference>
<evidence type="ECO:0000256" key="1">
    <source>
        <dbReference type="SAM" id="Phobius"/>
    </source>
</evidence>
<sequence length="126" mass="13357">MDGRSSAKRPWLAAILTLLATGLGQVYVRRWLRAVGWVALSLLVGVAFVPESALANPGTAGVRDVAPIAAVGLASAIDAYALATRHNLRLEAERAVRCSNCYRELEADLAFCPWCGTEATTGDDAD</sequence>
<feature type="transmembrane region" description="Helical" evidence="1">
    <location>
        <begin position="34"/>
        <end position="54"/>
    </location>
</feature>
<gene>
    <name evidence="3" type="ORF">CHINAEXTREME_18370</name>
</gene>
<feature type="domain" description="DUF7575" evidence="2">
    <location>
        <begin position="94"/>
        <end position="118"/>
    </location>
</feature>
<dbReference type="Proteomes" id="UP000186547">
    <property type="component" value="Chromosome"/>
</dbReference>
<keyword evidence="1" id="KW-0472">Membrane</keyword>
<dbReference type="RefSeq" id="WP_029601587.1">
    <property type="nucleotide sequence ID" value="NZ_AOLZ01000023.1"/>
</dbReference>
<dbReference type="Pfam" id="PF24460">
    <property type="entry name" value="DUF7575"/>
    <property type="match status" value="1"/>
</dbReference>
<dbReference type="GeneID" id="30923132"/>
<accession>A0A1P8LUY3</accession>
<keyword evidence="1" id="KW-0812">Transmembrane</keyword>
<proteinExistence type="predicted"/>
<dbReference type="AlphaFoldDB" id="A0A1P8LUY3"/>